<dbReference type="EMBL" id="LWDF02000105">
    <property type="protein sequence ID" value="KAE8257556.1"/>
    <property type="molecule type" value="Genomic_DNA"/>
</dbReference>
<reference evidence="1" key="1">
    <citation type="submission" date="2016-04" db="EMBL/GenBank/DDBJ databases">
        <authorList>
            <person name="Nguyen H.D."/>
            <person name="Samba Siva P."/>
            <person name="Cullis J."/>
            <person name="Levesque C.A."/>
            <person name="Hambleton S."/>
        </authorList>
    </citation>
    <scope>NUCLEOTIDE SEQUENCE</scope>
    <source>
        <strain evidence="1">DAOMC 236416</strain>
    </source>
</reference>
<name>A0A177TI55_9BASI</name>
<organism evidence="1 2">
    <name type="scientific">Tilletia indica</name>
    <dbReference type="NCBI Taxonomy" id="43049"/>
    <lineage>
        <taxon>Eukaryota</taxon>
        <taxon>Fungi</taxon>
        <taxon>Dikarya</taxon>
        <taxon>Basidiomycota</taxon>
        <taxon>Ustilaginomycotina</taxon>
        <taxon>Exobasidiomycetes</taxon>
        <taxon>Tilletiales</taxon>
        <taxon>Tilletiaceae</taxon>
        <taxon>Tilletia</taxon>
    </lineage>
</organism>
<sequence>MSLRSGRFFNIKQAYDDLALLIFAKHHLRPNRSSPMRPWTQLCYVYRQTPHRLDGGYFMLRHIDSEGGHWVEAIPQAGAGQYDHFDDDDDGEYDEEEDEDDDEDYQTVTVTDYHAQSQGPSRSATRRQQREAGIEDVLSLFSELSLNHSKLVILQMLLRALNVNPANIPTTVTQCRKLLATIHVIIWDVVRKLRDPTTNFKVHRYRSFEAFRRGLARHPLGFFPRERAKEENLRDLLRDL</sequence>
<accession>A0A177TI55</accession>
<evidence type="ECO:0000313" key="1">
    <source>
        <dbReference type="EMBL" id="KAE8257556.1"/>
    </source>
</evidence>
<keyword evidence="2" id="KW-1185">Reference proteome</keyword>
<dbReference type="Proteomes" id="UP000077521">
    <property type="component" value="Unassembled WGS sequence"/>
</dbReference>
<dbReference type="AlphaFoldDB" id="A0A177TI55"/>
<reference evidence="1" key="2">
    <citation type="journal article" date="2019" name="IMA Fungus">
        <title>Genome sequencing and comparison of five Tilletia species to identify candidate genes for the detection of regulated species infecting wheat.</title>
        <authorList>
            <person name="Nguyen H.D.T."/>
            <person name="Sultana T."/>
            <person name="Kesanakurti P."/>
            <person name="Hambleton S."/>
        </authorList>
    </citation>
    <scope>NUCLEOTIDE SEQUENCE</scope>
    <source>
        <strain evidence="1">DAOMC 236416</strain>
    </source>
</reference>
<protein>
    <submittedName>
        <fullName evidence="1">Uncharacterized protein</fullName>
    </submittedName>
</protein>
<proteinExistence type="predicted"/>
<evidence type="ECO:0000313" key="2">
    <source>
        <dbReference type="Proteomes" id="UP000077521"/>
    </source>
</evidence>
<gene>
    <name evidence="1" type="ORF">A4X13_0g2267</name>
</gene>
<comment type="caution">
    <text evidence="1">The sequence shown here is derived from an EMBL/GenBank/DDBJ whole genome shotgun (WGS) entry which is preliminary data.</text>
</comment>